<keyword evidence="6" id="KW-0735">Signal-anchor</keyword>
<proteinExistence type="inferred from homology"/>
<dbReference type="PANTHER" id="PTHR11214:SF3">
    <property type="entry name" value="BETA-1,3-GALACTOSYLTRANSFERASE 6"/>
    <property type="match status" value="1"/>
</dbReference>
<dbReference type="GO" id="GO:0016758">
    <property type="term" value="F:hexosyltransferase activity"/>
    <property type="evidence" value="ECO:0007669"/>
    <property type="project" value="InterPro"/>
</dbReference>
<keyword evidence="5" id="KW-0812">Transmembrane</keyword>
<evidence type="ECO:0000256" key="5">
    <source>
        <dbReference type="ARBA" id="ARBA00022692"/>
    </source>
</evidence>
<dbReference type="EC" id="2.4.1.-" evidence="10"/>
<keyword evidence="3 10" id="KW-0328">Glycosyltransferase</keyword>
<evidence type="ECO:0000256" key="7">
    <source>
        <dbReference type="ARBA" id="ARBA00022989"/>
    </source>
</evidence>
<accession>A0A813LJB2</accession>
<keyword evidence="8 10" id="KW-0333">Golgi apparatus</keyword>
<comment type="caution">
    <text evidence="12">The sequence shown here is derived from an EMBL/GenBank/DDBJ whole genome shotgun (WGS) entry which is preliminary data.</text>
</comment>
<keyword evidence="11" id="KW-0732">Signal</keyword>
<gene>
    <name evidence="12" type="ORF">PGLA2088_LOCUS45684</name>
</gene>
<dbReference type="GO" id="GO:0000139">
    <property type="term" value="C:Golgi membrane"/>
    <property type="evidence" value="ECO:0007669"/>
    <property type="project" value="UniProtKB-SubCell"/>
</dbReference>
<keyword evidence="7" id="KW-1133">Transmembrane helix</keyword>
<evidence type="ECO:0000256" key="8">
    <source>
        <dbReference type="ARBA" id="ARBA00023034"/>
    </source>
</evidence>
<evidence type="ECO:0000256" key="4">
    <source>
        <dbReference type="ARBA" id="ARBA00022679"/>
    </source>
</evidence>
<evidence type="ECO:0000256" key="11">
    <source>
        <dbReference type="SAM" id="SignalP"/>
    </source>
</evidence>
<dbReference type="AlphaFoldDB" id="A0A813LJB2"/>
<evidence type="ECO:0000256" key="9">
    <source>
        <dbReference type="ARBA" id="ARBA00023136"/>
    </source>
</evidence>
<name>A0A813LJB2_POLGL</name>
<evidence type="ECO:0000256" key="3">
    <source>
        <dbReference type="ARBA" id="ARBA00022676"/>
    </source>
</evidence>
<evidence type="ECO:0000256" key="6">
    <source>
        <dbReference type="ARBA" id="ARBA00022968"/>
    </source>
</evidence>
<dbReference type="InterPro" id="IPR002659">
    <property type="entry name" value="Glyco_trans_31"/>
</dbReference>
<organism evidence="12 13">
    <name type="scientific">Polarella glacialis</name>
    <name type="common">Dinoflagellate</name>
    <dbReference type="NCBI Taxonomy" id="89957"/>
    <lineage>
        <taxon>Eukaryota</taxon>
        <taxon>Sar</taxon>
        <taxon>Alveolata</taxon>
        <taxon>Dinophyceae</taxon>
        <taxon>Suessiales</taxon>
        <taxon>Suessiaceae</taxon>
        <taxon>Polarella</taxon>
    </lineage>
</organism>
<dbReference type="EMBL" id="CAJNNW010035819">
    <property type="protein sequence ID" value="CAE8730249.1"/>
    <property type="molecule type" value="Genomic_DNA"/>
</dbReference>
<keyword evidence="9" id="KW-0472">Membrane</keyword>
<dbReference type="PANTHER" id="PTHR11214">
    <property type="entry name" value="BETA-1,3-N-ACETYLGLUCOSAMINYLTRANSFERASE"/>
    <property type="match status" value="1"/>
</dbReference>
<dbReference type="Proteomes" id="UP000626109">
    <property type="component" value="Unassembled WGS sequence"/>
</dbReference>
<evidence type="ECO:0000313" key="13">
    <source>
        <dbReference type="Proteomes" id="UP000626109"/>
    </source>
</evidence>
<reference evidence="12" key="1">
    <citation type="submission" date="2021-02" db="EMBL/GenBank/DDBJ databases">
        <authorList>
            <person name="Dougan E. K."/>
            <person name="Rhodes N."/>
            <person name="Thang M."/>
            <person name="Chan C."/>
        </authorList>
    </citation>
    <scope>NUCLEOTIDE SEQUENCE</scope>
</reference>
<comment type="subcellular location">
    <subcellularLocation>
        <location evidence="1 10">Golgi apparatus membrane</location>
        <topology evidence="1 10">Single-pass type II membrane protein</topology>
    </subcellularLocation>
</comment>
<evidence type="ECO:0000256" key="10">
    <source>
        <dbReference type="RuleBase" id="RU363063"/>
    </source>
</evidence>
<dbReference type="Gene3D" id="3.90.550.50">
    <property type="match status" value="1"/>
</dbReference>
<keyword evidence="4" id="KW-0808">Transferase</keyword>
<evidence type="ECO:0000256" key="2">
    <source>
        <dbReference type="ARBA" id="ARBA00008661"/>
    </source>
</evidence>
<feature type="signal peptide" evidence="11">
    <location>
        <begin position="1"/>
        <end position="35"/>
    </location>
</feature>
<feature type="chain" id="PRO_5032476566" description="Hexosyltransferase" evidence="11">
    <location>
        <begin position="36"/>
        <end position="365"/>
    </location>
</feature>
<sequence>MSPSPVHMRLVFANLAFRISLLMALGPTCWPQVQAFQVQIMITSKLTSLDRRMVLRESFSHCSRHSYGQHSVEHHFFLADSDGAPEEVASSLLAEESQFGDLIFVGGPDSDPFVNRDVTYVLDRPTARGYRLAYGTAWLAQHRPDLDFVMYLDDDSYLNVPRLLQRLEQHPTHSLAMGYTMETPLDMSKMSICDLCNPCEWCLKDEALKAFCEPFPGLSLGGCMMLLQQCRLFNDEDDPTDCIRKGHADTLKVSSYFGSLSAPRWFLGMGWVFGRRIVNFLARNLDDLKKQGAADVQLGFWLAPLEGIHWEDMAGGFFHDYPMPGSTFSSGCSDRTILVHRMNDERWKDFDVETCELHCPATAIG</sequence>
<protein>
    <recommendedName>
        <fullName evidence="10">Hexosyltransferase</fullName>
        <ecNumber evidence="10">2.4.1.-</ecNumber>
    </recommendedName>
</protein>
<evidence type="ECO:0000313" key="12">
    <source>
        <dbReference type="EMBL" id="CAE8730249.1"/>
    </source>
</evidence>
<comment type="similarity">
    <text evidence="2 10">Belongs to the glycosyltransferase 31 family.</text>
</comment>
<evidence type="ECO:0000256" key="1">
    <source>
        <dbReference type="ARBA" id="ARBA00004323"/>
    </source>
</evidence>
<dbReference type="GO" id="GO:0006493">
    <property type="term" value="P:protein O-linked glycosylation"/>
    <property type="evidence" value="ECO:0007669"/>
    <property type="project" value="TreeGrafter"/>
</dbReference>